<evidence type="ECO:0000256" key="1">
    <source>
        <dbReference type="SAM" id="Phobius"/>
    </source>
</evidence>
<feature type="transmembrane region" description="Helical" evidence="1">
    <location>
        <begin position="99"/>
        <end position="118"/>
    </location>
</feature>
<keyword evidence="1" id="KW-0472">Membrane</keyword>
<reference evidence="2" key="1">
    <citation type="submission" date="2020-03" db="EMBL/GenBank/DDBJ databases">
        <title>Castanea mollissima Vanexum genome sequencing.</title>
        <authorList>
            <person name="Staton M."/>
        </authorList>
    </citation>
    <scope>NUCLEOTIDE SEQUENCE</scope>
    <source>
        <tissue evidence="2">Leaf</tissue>
    </source>
</reference>
<protein>
    <recommendedName>
        <fullName evidence="4">Transmembrane protein</fullName>
    </recommendedName>
</protein>
<name>A0A8J4VA69_9ROSI</name>
<organism evidence="2 3">
    <name type="scientific">Castanea mollissima</name>
    <name type="common">Chinese chestnut</name>
    <dbReference type="NCBI Taxonomy" id="60419"/>
    <lineage>
        <taxon>Eukaryota</taxon>
        <taxon>Viridiplantae</taxon>
        <taxon>Streptophyta</taxon>
        <taxon>Embryophyta</taxon>
        <taxon>Tracheophyta</taxon>
        <taxon>Spermatophyta</taxon>
        <taxon>Magnoliopsida</taxon>
        <taxon>eudicotyledons</taxon>
        <taxon>Gunneridae</taxon>
        <taxon>Pentapetalae</taxon>
        <taxon>rosids</taxon>
        <taxon>fabids</taxon>
        <taxon>Fagales</taxon>
        <taxon>Fagaceae</taxon>
        <taxon>Castanea</taxon>
    </lineage>
</organism>
<dbReference type="AlphaFoldDB" id="A0A8J4VA69"/>
<gene>
    <name evidence="2" type="ORF">CMV_020547</name>
</gene>
<dbReference type="Proteomes" id="UP000737018">
    <property type="component" value="Unassembled WGS sequence"/>
</dbReference>
<keyword evidence="1" id="KW-1133">Transmembrane helix</keyword>
<evidence type="ECO:0000313" key="2">
    <source>
        <dbReference type="EMBL" id="KAF3954058.1"/>
    </source>
</evidence>
<feature type="transmembrane region" description="Helical" evidence="1">
    <location>
        <begin position="124"/>
        <end position="149"/>
    </location>
</feature>
<keyword evidence="3" id="KW-1185">Reference proteome</keyword>
<evidence type="ECO:0000313" key="3">
    <source>
        <dbReference type="Proteomes" id="UP000737018"/>
    </source>
</evidence>
<keyword evidence="1" id="KW-0812">Transmembrane</keyword>
<feature type="transmembrane region" description="Helical" evidence="1">
    <location>
        <begin position="25"/>
        <end position="52"/>
    </location>
</feature>
<evidence type="ECO:0008006" key="4">
    <source>
        <dbReference type="Google" id="ProtNLM"/>
    </source>
</evidence>
<sequence length="150" mass="16064">MAAVWVDLDGGSVDLGPCSMATAWVWVWVWVGGFGVVYDGGLIGGVGPWLWLGIDLAWDRGYGDNAGGGVEISFRWVLMGVLNGFFFDFLWVSLHGCGGCVVVVVVSLVVVAKVGFMVADVGFIYLDFCFDFFCGFLCVVVVVVVVVGFL</sequence>
<feature type="transmembrane region" description="Helical" evidence="1">
    <location>
        <begin position="72"/>
        <end position="92"/>
    </location>
</feature>
<accession>A0A8J4VA69</accession>
<dbReference type="EMBL" id="JRKL02003839">
    <property type="protein sequence ID" value="KAF3954058.1"/>
    <property type="molecule type" value="Genomic_DNA"/>
</dbReference>
<comment type="caution">
    <text evidence="2">The sequence shown here is derived from an EMBL/GenBank/DDBJ whole genome shotgun (WGS) entry which is preliminary data.</text>
</comment>
<proteinExistence type="predicted"/>